<evidence type="ECO:0000313" key="2">
    <source>
        <dbReference type="EMBL" id="QDU22656.1"/>
    </source>
</evidence>
<feature type="domain" description="DUF58" evidence="1">
    <location>
        <begin position="46"/>
        <end position="248"/>
    </location>
</feature>
<proteinExistence type="predicted"/>
<dbReference type="InterPro" id="IPR002881">
    <property type="entry name" value="DUF58"/>
</dbReference>
<evidence type="ECO:0000259" key="1">
    <source>
        <dbReference type="Pfam" id="PF01882"/>
    </source>
</evidence>
<dbReference type="InterPro" id="IPR036465">
    <property type="entry name" value="vWFA_dom_sf"/>
</dbReference>
<gene>
    <name evidence="2" type="ORF">ETAA1_46390</name>
</gene>
<dbReference type="Proteomes" id="UP000319576">
    <property type="component" value="Chromosome"/>
</dbReference>
<organism evidence="2 3">
    <name type="scientific">Urbifossiella limnaea</name>
    <dbReference type="NCBI Taxonomy" id="2528023"/>
    <lineage>
        <taxon>Bacteria</taxon>
        <taxon>Pseudomonadati</taxon>
        <taxon>Planctomycetota</taxon>
        <taxon>Planctomycetia</taxon>
        <taxon>Gemmatales</taxon>
        <taxon>Gemmataceae</taxon>
        <taxon>Urbifossiella</taxon>
    </lineage>
</organism>
<reference evidence="2 3" key="1">
    <citation type="submission" date="2019-02" db="EMBL/GenBank/DDBJ databases">
        <title>Deep-cultivation of Planctomycetes and their phenomic and genomic characterization uncovers novel biology.</title>
        <authorList>
            <person name="Wiegand S."/>
            <person name="Jogler M."/>
            <person name="Boedeker C."/>
            <person name="Pinto D."/>
            <person name="Vollmers J."/>
            <person name="Rivas-Marin E."/>
            <person name="Kohn T."/>
            <person name="Peeters S.H."/>
            <person name="Heuer A."/>
            <person name="Rast P."/>
            <person name="Oberbeckmann S."/>
            <person name="Bunk B."/>
            <person name="Jeske O."/>
            <person name="Meyerdierks A."/>
            <person name="Storesund J.E."/>
            <person name="Kallscheuer N."/>
            <person name="Luecker S."/>
            <person name="Lage O.M."/>
            <person name="Pohl T."/>
            <person name="Merkel B.J."/>
            <person name="Hornburger P."/>
            <person name="Mueller R.-W."/>
            <person name="Bruemmer F."/>
            <person name="Labrenz M."/>
            <person name="Spormann A.M."/>
            <person name="Op den Camp H."/>
            <person name="Overmann J."/>
            <person name="Amann R."/>
            <person name="Jetten M.S.M."/>
            <person name="Mascher T."/>
            <person name="Medema M.H."/>
            <person name="Devos D.P."/>
            <person name="Kaster A.-K."/>
            <person name="Ovreas L."/>
            <person name="Rohde M."/>
            <person name="Galperin M.Y."/>
            <person name="Jogler C."/>
        </authorList>
    </citation>
    <scope>NUCLEOTIDE SEQUENCE [LARGE SCALE GENOMIC DNA]</scope>
    <source>
        <strain evidence="2 3">ETA_A1</strain>
    </source>
</reference>
<evidence type="ECO:0000313" key="3">
    <source>
        <dbReference type="Proteomes" id="UP000319576"/>
    </source>
</evidence>
<dbReference type="RefSeq" id="WP_145242568.1">
    <property type="nucleotide sequence ID" value="NZ_CP036273.1"/>
</dbReference>
<dbReference type="EMBL" id="CP036273">
    <property type="protein sequence ID" value="QDU22656.1"/>
    <property type="molecule type" value="Genomic_DNA"/>
</dbReference>
<accession>A0A517XYR4</accession>
<protein>
    <recommendedName>
        <fullName evidence="1">DUF58 domain-containing protein</fullName>
    </recommendedName>
</protein>
<dbReference type="SUPFAM" id="SSF53300">
    <property type="entry name" value="vWA-like"/>
    <property type="match status" value="1"/>
</dbReference>
<dbReference type="PANTHER" id="PTHR33608:SF7">
    <property type="entry name" value="DUF58 DOMAIN-CONTAINING PROTEIN"/>
    <property type="match status" value="1"/>
</dbReference>
<name>A0A517XYR4_9BACT</name>
<keyword evidence="3" id="KW-1185">Reference proteome</keyword>
<dbReference type="KEGG" id="uli:ETAA1_46390"/>
<dbReference type="OrthoDB" id="9780819at2"/>
<dbReference type="AlphaFoldDB" id="A0A517XYR4"/>
<dbReference type="Gene3D" id="3.40.50.410">
    <property type="entry name" value="von Willebrand factor, type A domain"/>
    <property type="match status" value="1"/>
</dbReference>
<sequence>MPTYLKPDVLARAESLGLAARQVVEGLRVGDHKSPYKGFSVEFVQHRLYVPGDDIRHIDWKSYGRSERYTIKQYEQETNYIAHVLVDNSNSMRYGAGDTNKLEYAKLLAASLSYLILRQRDSVSLRVFNAGWAAELPVSSQLGHIHAITHTLEETQPRDRTRIGPLLDEVADRIGRRGLVFVITDALDDVDATLAGLRHLRFRGHEVMLFHVLHLDEVEFPLDGNIRFIGLEGFEELMTRPHLLRPAYLRVVGNYLDRMQRGCDGSGVDYVRLMTSRPLVAALGEYLVRRLQTGRR</sequence>
<dbReference type="PANTHER" id="PTHR33608">
    <property type="entry name" value="BLL2464 PROTEIN"/>
    <property type="match status" value="1"/>
</dbReference>
<dbReference type="Pfam" id="PF01882">
    <property type="entry name" value="DUF58"/>
    <property type="match status" value="1"/>
</dbReference>